<dbReference type="InterPro" id="IPR000917">
    <property type="entry name" value="Sulfatase_N"/>
</dbReference>
<keyword evidence="4 6" id="KW-1133">Transmembrane helix</keyword>
<dbReference type="GO" id="GO:0005886">
    <property type="term" value="C:plasma membrane"/>
    <property type="evidence" value="ECO:0007669"/>
    <property type="project" value="UniProtKB-SubCell"/>
</dbReference>
<evidence type="ECO:0000256" key="1">
    <source>
        <dbReference type="ARBA" id="ARBA00004651"/>
    </source>
</evidence>
<feature type="transmembrane region" description="Helical" evidence="6">
    <location>
        <begin position="12"/>
        <end position="34"/>
    </location>
</feature>
<evidence type="ECO:0000259" key="7">
    <source>
        <dbReference type="Pfam" id="PF00884"/>
    </source>
</evidence>
<dbReference type="PANTHER" id="PTHR47371">
    <property type="entry name" value="LIPOTEICHOIC ACID SYNTHASE"/>
    <property type="match status" value="1"/>
</dbReference>
<keyword evidence="3 6" id="KW-0812">Transmembrane</keyword>
<sequence length="645" mass="73192">MYKYRSLYDTAVAALYNFMLAMVSFMLCRIAFILENHHFFTGLNADRLLHIFKGGLYFDLSALLYTNVLYIVLMLIPLHYKEGRLYQKIAKGIFVVTNFVAIAANLADTVYFQYTNRRTTATVFKEFANENNLGGIVAAECINHWYLLLLAVAMGYALYRLYRKPHTSGAAPLFLYYPVHTVVFAVMGYLCVGGMRGGLGHAIRPITISNANQYVEQPVETAIVLNTPFALYRTLGKNVFAVPKYWTDREAMQRLYSPVHIPADTVSHRTLNVVVMILESFGQEYFGYFNTGIGQGAYQGYTPFLDSLMAEGVTYQYSFANGRKSIDAMPSIYSGIPMFVEPFISTPASLNTISGLAGELKKNGYYTSFFHGAQNGSMGFEAYARASGFSAYYGRAEYNNDADFDGHWGIWDEEFLQYFAETLSTFEQPFASGIFTLSSHHPFQIPRRYQGKFPEGKNPIHKCIGYTDYALKRFFETASRQPWFKNTLFVITADHTNQNTLEEYRTASGLFAVPLLFYHPGSGLQALVDTAIAQQIDIMPTVLGYLGYDKPYVSFGCDLFHTPSENTFAVNYLNGAYQYFKGNYLLQFHEDTATALYLFKTDRLLKENLLGKIDPALQKQMEDELKAIIQQYMERMVNDELTVTE</sequence>
<dbReference type="AlphaFoldDB" id="A0A5J4RFV0"/>
<evidence type="ECO:0000256" key="2">
    <source>
        <dbReference type="ARBA" id="ARBA00022475"/>
    </source>
</evidence>
<dbReference type="SUPFAM" id="SSF53649">
    <property type="entry name" value="Alkaline phosphatase-like"/>
    <property type="match status" value="1"/>
</dbReference>
<feature type="transmembrane region" description="Helical" evidence="6">
    <location>
        <begin position="144"/>
        <end position="162"/>
    </location>
</feature>
<dbReference type="Gene3D" id="3.40.720.10">
    <property type="entry name" value="Alkaline Phosphatase, subunit A"/>
    <property type="match status" value="1"/>
</dbReference>
<dbReference type="PANTHER" id="PTHR47371:SF3">
    <property type="entry name" value="PHOSPHOGLYCEROL TRANSFERASE I"/>
    <property type="match status" value="1"/>
</dbReference>
<feature type="domain" description="Sulfatase N-terminal" evidence="7">
    <location>
        <begin position="272"/>
        <end position="548"/>
    </location>
</feature>
<dbReference type="Pfam" id="PF00884">
    <property type="entry name" value="Sulfatase"/>
    <property type="match status" value="1"/>
</dbReference>
<organism evidence="8">
    <name type="scientific">termite gut metagenome</name>
    <dbReference type="NCBI Taxonomy" id="433724"/>
    <lineage>
        <taxon>unclassified sequences</taxon>
        <taxon>metagenomes</taxon>
        <taxon>organismal metagenomes</taxon>
    </lineage>
</organism>
<comment type="subcellular location">
    <subcellularLocation>
        <location evidence="1">Cell membrane</location>
        <topology evidence="1">Multi-pass membrane protein</topology>
    </subcellularLocation>
</comment>
<dbReference type="InterPro" id="IPR012160">
    <property type="entry name" value="LtaS-like"/>
</dbReference>
<reference evidence="8" key="1">
    <citation type="submission" date="2019-03" db="EMBL/GenBank/DDBJ databases">
        <title>Single cell metagenomics reveals metabolic interactions within the superorganism composed of flagellate Streblomastix strix and complex community of Bacteroidetes bacteria on its surface.</title>
        <authorList>
            <person name="Treitli S.C."/>
            <person name="Kolisko M."/>
            <person name="Husnik F."/>
            <person name="Keeling P."/>
            <person name="Hampl V."/>
        </authorList>
    </citation>
    <scope>NUCLEOTIDE SEQUENCE</scope>
    <source>
        <strain evidence="8">STM</strain>
    </source>
</reference>
<evidence type="ECO:0000256" key="3">
    <source>
        <dbReference type="ARBA" id="ARBA00022692"/>
    </source>
</evidence>
<evidence type="ECO:0000256" key="4">
    <source>
        <dbReference type="ARBA" id="ARBA00022989"/>
    </source>
</evidence>
<dbReference type="InterPro" id="IPR017850">
    <property type="entry name" value="Alkaline_phosphatase_core_sf"/>
</dbReference>
<gene>
    <name evidence="8" type="ORF">EZS27_019621</name>
</gene>
<dbReference type="CDD" id="cd16015">
    <property type="entry name" value="LTA_synthase"/>
    <property type="match status" value="1"/>
</dbReference>
<feature type="transmembrane region" description="Helical" evidence="6">
    <location>
        <begin position="92"/>
        <end position="114"/>
    </location>
</feature>
<name>A0A5J4RFV0_9ZZZZ</name>
<accession>A0A5J4RFV0</accession>
<keyword evidence="5 6" id="KW-0472">Membrane</keyword>
<dbReference type="EMBL" id="SNRY01001322">
    <property type="protein sequence ID" value="KAA6331813.1"/>
    <property type="molecule type" value="Genomic_DNA"/>
</dbReference>
<dbReference type="InterPro" id="IPR050448">
    <property type="entry name" value="OpgB/LTA_synthase_biosynth"/>
</dbReference>
<dbReference type="PIRSF" id="PIRSF005091">
    <property type="entry name" value="Mmb_sulf_HI1246"/>
    <property type="match status" value="1"/>
</dbReference>
<evidence type="ECO:0000313" key="8">
    <source>
        <dbReference type="EMBL" id="KAA6331813.1"/>
    </source>
</evidence>
<feature type="transmembrane region" description="Helical" evidence="6">
    <location>
        <begin position="54"/>
        <end position="80"/>
    </location>
</feature>
<evidence type="ECO:0000256" key="5">
    <source>
        <dbReference type="ARBA" id="ARBA00023136"/>
    </source>
</evidence>
<feature type="transmembrane region" description="Helical" evidence="6">
    <location>
        <begin position="174"/>
        <end position="195"/>
    </location>
</feature>
<protein>
    <submittedName>
        <fullName evidence="8">Lipoteichoic acid synthase 1</fullName>
    </submittedName>
</protein>
<proteinExistence type="predicted"/>
<evidence type="ECO:0000256" key="6">
    <source>
        <dbReference type="SAM" id="Phobius"/>
    </source>
</evidence>
<comment type="caution">
    <text evidence="8">The sequence shown here is derived from an EMBL/GenBank/DDBJ whole genome shotgun (WGS) entry which is preliminary data.</text>
</comment>
<keyword evidence="2" id="KW-1003">Cell membrane</keyword>